<dbReference type="Gene3D" id="3.40.50.720">
    <property type="entry name" value="NAD(P)-binding Rossmann-like Domain"/>
    <property type="match status" value="1"/>
</dbReference>
<dbReference type="SUPFAM" id="SSF51735">
    <property type="entry name" value="NAD(P)-binding Rossmann-fold domains"/>
    <property type="match status" value="1"/>
</dbReference>
<dbReference type="Gene3D" id="3.90.25.10">
    <property type="entry name" value="UDP-galactose 4-epimerase, domain 1"/>
    <property type="match status" value="1"/>
</dbReference>
<proteinExistence type="predicted"/>
<dbReference type="Pfam" id="PF13460">
    <property type="entry name" value="NAD_binding_10"/>
    <property type="match status" value="1"/>
</dbReference>
<dbReference type="Proteomes" id="UP000696485">
    <property type="component" value="Unassembled WGS sequence"/>
</dbReference>
<sequence>MSTPLTPAFTGKRIALTNANSWGGCCAAVQLSRGLEKNFKDVQLVCLVRDDENVALLKKLKNVKVEKVDYEDETTLERALHGVSCTVMFLEWHEQRVPFGKKLVAAMKKAHVNSCLLVSILGAGQSQLRGHRAYHEVEQEVRGNIPNYVILRKAILSQVFLLWSSSVKERGQFPMATDKSTLATHVDLIDVVGVIETVVNEHCRVDSQHPDSIVNSFGKHTHKIYTLAGPEQTHPGGIVQILNESSDNNVEFKKVTREELREYFMSLIKNEGWEVPDVDQCNSIMNSEGDNRRQIALTLPMIDMLLDEYEWCSIDNALVPDMREVLGYEGRTLRDFFLKEKEAFKPYCAQNHTGKLH</sequence>
<feature type="domain" description="NAD(P)-binding" evidence="1">
    <location>
        <begin position="41"/>
        <end position="156"/>
    </location>
</feature>
<dbReference type="EMBL" id="JAAAUY010000970">
    <property type="protein sequence ID" value="KAF9325137.1"/>
    <property type="molecule type" value="Genomic_DNA"/>
</dbReference>
<dbReference type="PANTHER" id="PTHR43162">
    <property type="match status" value="1"/>
</dbReference>
<keyword evidence="3" id="KW-1185">Reference proteome</keyword>
<dbReference type="InterPro" id="IPR016040">
    <property type="entry name" value="NAD(P)-bd_dom"/>
</dbReference>
<comment type="caution">
    <text evidence="2">The sequence shown here is derived from an EMBL/GenBank/DDBJ whole genome shotgun (WGS) entry which is preliminary data.</text>
</comment>
<protein>
    <recommendedName>
        <fullName evidence="1">NAD(P)-binding domain-containing protein</fullName>
    </recommendedName>
</protein>
<dbReference type="InterPro" id="IPR036291">
    <property type="entry name" value="NAD(P)-bd_dom_sf"/>
</dbReference>
<gene>
    <name evidence="2" type="ORF">BG006_011368</name>
</gene>
<evidence type="ECO:0000313" key="2">
    <source>
        <dbReference type="EMBL" id="KAF9325137.1"/>
    </source>
</evidence>
<accession>A0A9P5SBX4</accession>
<name>A0A9P5SBX4_9FUNG</name>
<reference evidence="2" key="1">
    <citation type="journal article" date="2020" name="Fungal Divers.">
        <title>Resolving the Mortierellaceae phylogeny through synthesis of multi-gene phylogenetics and phylogenomics.</title>
        <authorList>
            <person name="Vandepol N."/>
            <person name="Liber J."/>
            <person name="Desiro A."/>
            <person name="Na H."/>
            <person name="Kennedy M."/>
            <person name="Barry K."/>
            <person name="Grigoriev I.V."/>
            <person name="Miller A.N."/>
            <person name="O'Donnell K."/>
            <person name="Stajich J.E."/>
            <person name="Bonito G."/>
        </authorList>
    </citation>
    <scope>NUCLEOTIDE SEQUENCE</scope>
    <source>
        <strain evidence="2">NVP1</strain>
    </source>
</reference>
<evidence type="ECO:0000259" key="1">
    <source>
        <dbReference type="Pfam" id="PF13460"/>
    </source>
</evidence>
<dbReference type="InterPro" id="IPR051604">
    <property type="entry name" value="Ergot_Alk_Oxidoreductase"/>
</dbReference>
<dbReference type="AlphaFoldDB" id="A0A9P5SBX4"/>
<organism evidence="2 3">
    <name type="scientific">Podila minutissima</name>
    <dbReference type="NCBI Taxonomy" id="64525"/>
    <lineage>
        <taxon>Eukaryota</taxon>
        <taxon>Fungi</taxon>
        <taxon>Fungi incertae sedis</taxon>
        <taxon>Mucoromycota</taxon>
        <taxon>Mortierellomycotina</taxon>
        <taxon>Mortierellomycetes</taxon>
        <taxon>Mortierellales</taxon>
        <taxon>Mortierellaceae</taxon>
        <taxon>Podila</taxon>
    </lineage>
</organism>
<evidence type="ECO:0000313" key="3">
    <source>
        <dbReference type="Proteomes" id="UP000696485"/>
    </source>
</evidence>
<dbReference type="PANTHER" id="PTHR43162:SF1">
    <property type="entry name" value="PRESTALK A DIFFERENTIATION PROTEIN A"/>
    <property type="match status" value="1"/>
</dbReference>